<dbReference type="AlphaFoldDB" id="A0A0A8K460"/>
<evidence type="ECO:0000313" key="4">
    <source>
        <dbReference type="Proteomes" id="UP000031643"/>
    </source>
</evidence>
<dbReference type="Gene3D" id="1.10.287.470">
    <property type="entry name" value="Helix hairpin bin"/>
    <property type="match status" value="2"/>
</dbReference>
<feature type="coiled-coil region" evidence="1">
    <location>
        <begin position="104"/>
        <end position="156"/>
    </location>
</feature>
<dbReference type="KEGG" id="mcg:GL4_1855"/>
<dbReference type="PANTHER" id="PTHR30367:SF12">
    <property type="entry name" value="P-HYDROXYBENZOIC ACID EFFLUX PUMP SUBUNIT AAEA"/>
    <property type="match status" value="1"/>
</dbReference>
<proteinExistence type="predicted"/>
<keyword evidence="1" id="KW-0175">Coiled coil</keyword>
<organism evidence="3 4">
    <name type="scientific">Methyloceanibacter caenitepidi</name>
    <dbReference type="NCBI Taxonomy" id="1384459"/>
    <lineage>
        <taxon>Bacteria</taxon>
        <taxon>Pseudomonadati</taxon>
        <taxon>Pseudomonadota</taxon>
        <taxon>Alphaproteobacteria</taxon>
        <taxon>Hyphomicrobiales</taxon>
        <taxon>Hyphomicrobiaceae</taxon>
        <taxon>Methyloceanibacter</taxon>
    </lineage>
</organism>
<name>A0A0A8K460_9HYPH</name>
<protein>
    <submittedName>
        <fullName evidence="3">Uncharacterized protein</fullName>
    </submittedName>
</protein>
<dbReference type="STRING" id="1384459.GL4_1855"/>
<keyword evidence="4" id="KW-1185">Reference proteome</keyword>
<evidence type="ECO:0000256" key="1">
    <source>
        <dbReference type="SAM" id="Coils"/>
    </source>
</evidence>
<dbReference type="Gene3D" id="2.40.50.100">
    <property type="match status" value="2"/>
</dbReference>
<evidence type="ECO:0000256" key="2">
    <source>
        <dbReference type="SAM" id="Phobius"/>
    </source>
</evidence>
<dbReference type="RefSeq" id="WP_045366789.1">
    <property type="nucleotide sequence ID" value="NZ_AP014648.1"/>
</dbReference>
<dbReference type="PANTHER" id="PTHR30367">
    <property type="entry name" value="P-HYDROXYBENZOIC ACID EFFLUX PUMP SUBUNIT AAEA-RELATED"/>
    <property type="match status" value="1"/>
</dbReference>
<reference evidence="3 4" key="1">
    <citation type="submission" date="2014-09" db="EMBL/GenBank/DDBJ databases">
        <title>Genome sequencing of Methyloceanibacter caenitepidi Gela4.</title>
        <authorList>
            <person name="Takeuchi M."/>
            <person name="Susumu S."/>
            <person name="Kamagata Y."/>
            <person name="Oshima K."/>
            <person name="Hattori M."/>
            <person name="Iwasaki W."/>
        </authorList>
    </citation>
    <scope>NUCLEOTIDE SEQUENCE [LARGE SCALE GENOMIC DNA]</scope>
    <source>
        <strain evidence="3 4">Gela4</strain>
    </source>
</reference>
<dbReference type="InterPro" id="IPR050393">
    <property type="entry name" value="MFP_Efflux_Pump"/>
</dbReference>
<accession>A0A0A8K460</accession>
<gene>
    <name evidence="3" type="ORF">GL4_1855</name>
</gene>
<evidence type="ECO:0000313" key="3">
    <source>
        <dbReference type="EMBL" id="BAQ17307.1"/>
    </source>
</evidence>
<sequence>MIELTVTSIPFVLRIMYLRWKGIPITLYNVHIALFAWLALAFIVFFTVFYYYPKSYTGFVPFRTVPVVSENGGTVTSIEVDNGTRVKPGQVLFTVDRTTEEAAVKTAELKLAEIDKSVASAEAEVHSAQASLDREKAELQQAVEVFEDQAELKRRKSPAYNERRYQAAVADKAAGEAKVAQSEALLDEANLQLTEVLPAQRESANAQLEQAQVELAKTTVRSQVDGVIDQVTLHVGARAAQFASNPAMLIIPDRDEAHPKRVVAGFSQVSRSVLYVGMPAEVACDTNFNVAMVDSVLPARISAIQPEIAAGQLAPTGRLIEPSEFSKRGEVVAAIEMVYPEHEELLVNGSGCIVQTYDRNLPHGILGHILGGLGIIKAWGLRIKVWIALVTGIGLAGGGGH</sequence>
<keyword evidence="2" id="KW-0812">Transmembrane</keyword>
<feature type="transmembrane region" description="Helical" evidence="2">
    <location>
        <begin position="26"/>
        <end position="52"/>
    </location>
</feature>
<keyword evidence="2" id="KW-0472">Membrane</keyword>
<dbReference type="EMBL" id="AP014648">
    <property type="protein sequence ID" value="BAQ17307.1"/>
    <property type="molecule type" value="Genomic_DNA"/>
</dbReference>
<dbReference type="OrthoDB" id="7929252at2"/>
<dbReference type="Proteomes" id="UP000031643">
    <property type="component" value="Chromosome"/>
</dbReference>
<dbReference type="HOGENOM" id="CLU_055595_0_0_5"/>
<dbReference type="SUPFAM" id="SSF111369">
    <property type="entry name" value="HlyD-like secretion proteins"/>
    <property type="match status" value="1"/>
</dbReference>
<keyword evidence="2" id="KW-1133">Transmembrane helix</keyword>